<evidence type="ECO:0000259" key="9">
    <source>
        <dbReference type="PROSITE" id="PS50808"/>
    </source>
</evidence>
<keyword evidence="3 8" id="KW-0863">Zinc-finger</keyword>
<dbReference type="PROSITE" id="PS50808">
    <property type="entry name" value="ZF_BED"/>
    <property type="match status" value="1"/>
</dbReference>
<sequence>MSVVWNHFSTEADENYAVCTHCGIIITIGASQSMSNLIKHLCSKHADEISLVNPKQTIVKNKGFNAIVKHLEPRFSMPSRRHLAKEIIPTMYTEVMGRIKEDLHNVKFVGITTDIWHQFHMMITSKCQMTTAVTLHRLIQIELTSWNSSLDMLKRLQEHERVVLLVDWELDLPELRRHQWTLIGAKNELMASMKIRFSSIDEIDIFVFETLLDPRYKMTPFRKTETVENDVKAQLVLEATQMLQTCELVEFLCDSCIMVEEGLNVADLRKIAMHSLREKEGVLTSLFYKQLVAWRHMYVVKVSEITDGIRRHSDICKLFMKIVAIKLQTFHCPTLPGSSSVRV</sequence>
<dbReference type="SUPFAM" id="SSF57667">
    <property type="entry name" value="beta-beta-alpha zinc fingers"/>
    <property type="match status" value="1"/>
</dbReference>
<comment type="subcellular location">
    <subcellularLocation>
        <location evidence="1">Nucleus</location>
    </subcellularLocation>
</comment>
<evidence type="ECO:0000256" key="8">
    <source>
        <dbReference type="PROSITE-ProRule" id="PRU00027"/>
    </source>
</evidence>
<organism evidence="10 11">
    <name type="scientific">Dryococelus australis</name>
    <dbReference type="NCBI Taxonomy" id="614101"/>
    <lineage>
        <taxon>Eukaryota</taxon>
        <taxon>Metazoa</taxon>
        <taxon>Ecdysozoa</taxon>
        <taxon>Arthropoda</taxon>
        <taxon>Hexapoda</taxon>
        <taxon>Insecta</taxon>
        <taxon>Pterygota</taxon>
        <taxon>Neoptera</taxon>
        <taxon>Polyneoptera</taxon>
        <taxon>Phasmatodea</taxon>
        <taxon>Verophasmatodea</taxon>
        <taxon>Anareolatae</taxon>
        <taxon>Phasmatidae</taxon>
        <taxon>Eurycanthinae</taxon>
        <taxon>Dryococelus</taxon>
    </lineage>
</organism>
<reference evidence="10 11" key="1">
    <citation type="submission" date="2023-02" db="EMBL/GenBank/DDBJ databases">
        <title>LHISI_Scaffold_Assembly.</title>
        <authorList>
            <person name="Stuart O.P."/>
            <person name="Cleave R."/>
            <person name="Magrath M.J.L."/>
            <person name="Mikheyev A.S."/>
        </authorList>
    </citation>
    <scope>NUCLEOTIDE SEQUENCE [LARGE SCALE GENOMIC DNA]</scope>
    <source>
        <strain evidence="10">Daus_M_001</strain>
        <tissue evidence="10">Leg muscle</tissue>
    </source>
</reference>
<dbReference type="InterPro" id="IPR052035">
    <property type="entry name" value="ZnF_BED_domain_contain"/>
</dbReference>
<dbReference type="PANTHER" id="PTHR46481">
    <property type="entry name" value="ZINC FINGER BED DOMAIN-CONTAINING PROTEIN 4"/>
    <property type="match status" value="1"/>
</dbReference>
<evidence type="ECO:0000256" key="5">
    <source>
        <dbReference type="ARBA" id="ARBA00023015"/>
    </source>
</evidence>
<evidence type="ECO:0000256" key="4">
    <source>
        <dbReference type="ARBA" id="ARBA00022833"/>
    </source>
</evidence>
<feature type="domain" description="BED-type" evidence="9">
    <location>
        <begin position="1"/>
        <end position="52"/>
    </location>
</feature>
<keyword evidence="6" id="KW-0804">Transcription</keyword>
<dbReference type="PANTHER" id="PTHR46481:SF10">
    <property type="entry name" value="ZINC FINGER BED DOMAIN-CONTAINING PROTEIN 39"/>
    <property type="match status" value="1"/>
</dbReference>
<dbReference type="InterPro" id="IPR036236">
    <property type="entry name" value="Znf_C2H2_sf"/>
</dbReference>
<keyword evidence="4" id="KW-0862">Zinc</keyword>
<keyword evidence="7" id="KW-0539">Nucleus</keyword>
<comment type="caution">
    <text evidence="10">The sequence shown here is derived from an EMBL/GenBank/DDBJ whole genome shotgun (WGS) entry which is preliminary data.</text>
</comment>
<accession>A0ABQ9FYY8</accession>
<evidence type="ECO:0000313" key="11">
    <source>
        <dbReference type="Proteomes" id="UP001159363"/>
    </source>
</evidence>
<dbReference type="InterPro" id="IPR003656">
    <property type="entry name" value="Znf_BED"/>
</dbReference>
<dbReference type="Proteomes" id="UP001159363">
    <property type="component" value="Unassembled WGS sequence"/>
</dbReference>
<evidence type="ECO:0000256" key="1">
    <source>
        <dbReference type="ARBA" id="ARBA00004123"/>
    </source>
</evidence>
<gene>
    <name evidence="10" type="ORF">PR048_033780</name>
</gene>
<dbReference type="Pfam" id="PF02892">
    <property type="entry name" value="zf-BED"/>
    <property type="match status" value="1"/>
</dbReference>
<evidence type="ECO:0000256" key="3">
    <source>
        <dbReference type="ARBA" id="ARBA00022771"/>
    </source>
</evidence>
<name>A0ABQ9FYY8_9NEOP</name>
<dbReference type="SMART" id="SM00614">
    <property type="entry name" value="ZnF_BED"/>
    <property type="match status" value="1"/>
</dbReference>
<evidence type="ECO:0000256" key="7">
    <source>
        <dbReference type="ARBA" id="ARBA00023242"/>
    </source>
</evidence>
<keyword evidence="5" id="KW-0805">Transcription regulation</keyword>
<keyword evidence="11" id="KW-1185">Reference proteome</keyword>
<proteinExistence type="predicted"/>
<dbReference type="EMBL" id="JARBHB010000291">
    <property type="protein sequence ID" value="KAJ8865476.1"/>
    <property type="molecule type" value="Genomic_DNA"/>
</dbReference>
<evidence type="ECO:0000256" key="2">
    <source>
        <dbReference type="ARBA" id="ARBA00022723"/>
    </source>
</evidence>
<keyword evidence="2" id="KW-0479">Metal-binding</keyword>
<evidence type="ECO:0000256" key="6">
    <source>
        <dbReference type="ARBA" id="ARBA00023163"/>
    </source>
</evidence>
<evidence type="ECO:0000313" key="10">
    <source>
        <dbReference type="EMBL" id="KAJ8865476.1"/>
    </source>
</evidence>
<protein>
    <recommendedName>
        <fullName evidence="9">BED-type domain-containing protein</fullName>
    </recommendedName>
</protein>